<dbReference type="PROSITE" id="PS50887">
    <property type="entry name" value="GGDEF"/>
    <property type="match status" value="1"/>
</dbReference>
<accession>A8MM18</accession>
<dbReference type="CDD" id="cd01948">
    <property type="entry name" value="EAL"/>
    <property type="match status" value="1"/>
</dbReference>
<protein>
    <submittedName>
        <fullName evidence="7">Diguanylate cyclase/phosphodiesterase with PAS/PAC sensor(S)</fullName>
    </submittedName>
</protein>
<dbReference type="InterPro" id="IPR000160">
    <property type="entry name" value="GGDEF_dom"/>
</dbReference>
<evidence type="ECO:0000256" key="2">
    <source>
        <dbReference type="SAM" id="Phobius"/>
    </source>
</evidence>
<dbReference type="InterPro" id="IPR001633">
    <property type="entry name" value="EAL_dom"/>
</dbReference>
<feature type="domain" description="PAC" evidence="4">
    <location>
        <begin position="221"/>
        <end position="272"/>
    </location>
</feature>
<evidence type="ECO:0000313" key="7">
    <source>
        <dbReference type="EMBL" id="ABW18185.1"/>
    </source>
</evidence>
<keyword evidence="8" id="KW-1185">Reference proteome</keyword>
<keyword evidence="2" id="KW-0472">Membrane</keyword>
<dbReference type="Gene3D" id="3.20.20.450">
    <property type="entry name" value="EAL domain"/>
    <property type="match status" value="1"/>
</dbReference>
<feature type="coiled-coil region" evidence="1">
    <location>
        <begin position="282"/>
        <end position="309"/>
    </location>
</feature>
<evidence type="ECO:0000259" key="4">
    <source>
        <dbReference type="PROSITE" id="PS50113"/>
    </source>
</evidence>
<dbReference type="RefSeq" id="WP_012158499.1">
    <property type="nucleotide sequence ID" value="NC_009922.1"/>
</dbReference>
<feature type="domain" description="PAS" evidence="3">
    <location>
        <begin position="144"/>
        <end position="216"/>
    </location>
</feature>
<dbReference type="InterPro" id="IPR052155">
    <property type="entry name" value="Biofilm_reg_signaling"/>
</dbReference>
<evidence type="ECO:0000256" key="1">
    <source>
        <dbReference type="SAM" id="Coils"/>
    </source>
</evidence>
<evidence type="ECO:0000259" key="3">
    <source>
        <dbReference type="PROSITE" id="PS50112"/>
    </source>
</evidence>
<dbReference type="InterPro" id="IPR043128">
    <property type="entry name" value="Rev_trsase/Diguanyl_cyclase"/>
</dbReference>
<dbReference type="PANTHER" id="PTHR44757">
    <property type="entry name" value="DIGUANYLATE CYCLASE DGCP"/>
    <property type="match status" value="1"/>
</dbReference>
<feature type="domain" description="EAL" evidence="5">
    <location>
        <begin position="446"/>
        <end position="700"/>
    </location>
</feature>
<dbReference type="SUPFAM" id="SSF55073">
    <property type="entry name" value="Nucleotide cyclase"/>
    <property type="match status" value="1"/>
</dbReference>
<dbReference type="FunFam" id="3.30.70.270:FF:000001">
    <property type="entry name" value="Diguanylate cyclase domain protein"/>
    <property type="match status" value="1"/>
</dbReference>
<dbReference type="InterPro" id="IPR013655">
    <property type="entry name" value="PAS_fold_3"/>
</dbReference>
<dbReference type="InterPro" id="IPR000700">
    <property type="entry name" value="PAS-assoc_C"/>
</dbReference>
<dbReference type="InterPro" id="IPR000014">
    <property type="entry name" value="PAS"/>
</dbReference>
<evidence type="ECO:0000259" key="6">
    <source>
        <dbReference type="PROSITE" id="PS50887"/>
    </source>
</evidence>
<dbReference type="CDD" id="cd00130">
    <property type="entry name" value="PAS"/>
    <property type="match status" value="1"/>
</dbReference>
<dbReference type="SMART" id="SM00086">
    <property type="entry name" value="PAC"/>
    <property type="match status" value="1"/>
</dbReference>
<dbReference type="CDD" id="cd01949">
    <property type="entry name" value="GGDEF"/>
    <property type="match status" value="1"/>
</dbReference>
<evidence type="ECO:0000259" key="5">
    <source>
        <dbReference type="PROSITE" id="PS50883"/>
    </source>
</evidence>
<proteinExistence type="predicted"/>
<dbReference type="InterPro" id="IPR029787">
    <property type="entry name" value="Nucleotide_cyclase"/>
</dbReference>
<dbReference type="Gene3D" id="3.30.450.20">
    <property type="entry name" value="PAS domain"/>
    <property type="match status" value="1"/>
</dbReference>
<sequence>MDVKKKSIEFDEKISCLQNQFDNFSDLKKTIHPESEALKIAGLYFLIGVLWILLSDRILGILITDTDMIKEFQLYKGWVYVGITGLIFYRIIKRRISLYSEAIHRAFKSYEELNALHEELIATDEEMLQQYDEIGKHRDALMVSNQRYSLVVEGANDGLWDWDLINETYFFSLKHKGVFGYAPEELENTFEAWKSLFHPEDLKEALEKVAAYLENPKEGIYENIYRIRCKNGEYRWILSRGKAVWEDGKAIRIAGSHTDITEQQNLQNKLHTMAYYDTLTGLYNKEMLKEEMEKLLREAETEKKKMALIYLDIDNFKHINDILGHEIGDKMITYIANILSHQVKAPNLVARLGGDEFAVVLGEIKTIEDVLQEIEKFSSYLRRPWNLNKQEFFISTSIGVALYPDHGKTLATLMQNADTAMFHIKENGRDGVGIYAPYMTEKTLDYIQMSSQLRYGIHNEEFTVYYQPQIDLKTNEVIGTEALIRWLHPKKGFIPPNDFIPFAETTGYITEIEKWVFKTVVEQKVKWQKEGYDNFKVSVNLSSKMLTHPQLLAYIKKILDEYNISGDYIEMEVTETAIIDNLEKATDVLKQLKELNITIALDDFGTGYSSLTYLQKLPIDILKIDRDFIKNIQDINDEAHILKLVIDLAHSLGLKVVAEGVETEAQLDYLRKNHCDIVQGYYFSKPLPEADIKTFLENRKTCL</sequence>
<dbReference type="AlphaFoldDB" id="A8MM18"/>
<keyword evidence="1" id="KW-0175">Coiled coil</keyword>
<dbReference type="Pfam" id="PF08447">
    <property type="entry name" value="PAS_3"/>
    <property type="match status" value="1"/>
</dbReference>
<evidence type="ECO:0000313" key="8">
    <source>
        <dbReference type="Proteomes" id="UP000000269"/>
    </source>
</evidence>
<dbReference type="InterPro" id="IPR001610">
    <property type="entry name" value="PAC"/>
</dbReference>
<dbReference type="InterPro" id="IPR035919">
    <property type="entry name" value="EAL_sf"/>
</dbReference>
<reference evidence="8" key="1">
    <citation type="submission" date="2007-10" db="EMBL/GenBank/DDBJ databases">
        <title>Complete genome of Alkaliphilus oremlandii OhILAs.</title>
        <authorList>
            <person name="Copeland A."/>
            <person name="Lucas S."/>
            <person name="Lapidus A."/>
            <person name="Barry K."/>
            <person name="Detter J.C."/>
            <person name="Glavina del Rio T."/>
            <person name="Hammon N."/>
            <person name="Israni S."/>
            <person name="Dalin E."/>
            <person name="Tice H."/>
            <person name="Pitluck S."/>
            <person name="Chain P."/>
            <person name="Malfatti S."/>
            <person name="Shin M."/>
            <person name="Vergez L."/>
            <person name="Schmutz J."/>
            <person name="Larimer F."/>
            <person name="Land M."/>
            <person name="Hauser L."/>
            <person name="Kyrpides N."/>
            <person name="Mikhailova N."/>
            <person name="Stolz J.F."/>
            <person name="Dawson A."/>
            <person name="Fisher E."/>
            <person name="Crable B."/>
            <person name="Perera E."/>
            <person name="Lisak J."/>
            <person name="Ranganathan M."/>
            <person name="Basu P."/>
            <person name="Richardson P."/>
        </authorList>
    </citation>
    <scope>NUCLEOTIDE SEQUENCE [LARGE SCALE GENOMIC DNA]</scope>
    <source>
        <strain evidence="8">OhILAs</strain>
    </source>
</reference>
<dbReference type="PROSITE" id="PS50112">
    <property type="entry name" value="PAS"/>
    <property type="match status" value="1"/>
</dbReference>
<dbReference type="SMART" id="SM00091">
    <property type="entry name" value="PAS"/>
    <property type="match status" value="1"/>
</dbReference>
<feature type="transmembrane region" description="Helical" evidence="2">
    <location>
        <begin position="37"/>
        <end position="54"/>
    </location>
</feature>
<dbReference type="InterPro" id="IPR035965">
    <property type="entry name" value="PAS-like_dom_sf"/>
</dbReference>
<dbReference type="PROSITE" id="PS50113">
    <property type="entry name" value="PAC"/>
    <property type="match status" value="1"/>
</dbReference>
<dbReference type="eggNOG" id="COG5001">
    <property type="taxonomic scope" value="Bacteria"/>
</dbReference>
<dbReference type="EMBL" id="CP000853">
    <property type="protein sequence ID" value="ABW18185.1"/>
    <property type="molecule type" value="Genomic_DNA"/>
</dbReference>
<dbReference type="SMART" id="SM00052">
    <property type="entry name" value="EAL"/>
    <property type="match status" value="1"/>
</dbReference>
<dbReference type="Pfam" id="PF00990">
    <property type="entry name" value="GGDEF"/>
    <property type="match status" value="1"/>
</dbReference>
<dbReference type="NCBIfam" id="TIGR00229">
    <property type="entry name" value="sensory_box"/>
    <property type="match status" value="1"/>
</dbReference>
<dbReference type="OrthoDB" id="9762141at2"/>
<dbReference type="STRING" id="350688.Clos_0625"/>
<dbReference type="PANTHER" id="PTHR44757:SF2">
    <property type="entry name" value="BIOFILM ARCHITECTURE MAINTENANCE PROTEIN MBAA"/>
    <property type="match status" value="1"/>
</dbReference>
<dbReference type="FunFam" id="3.20.20.450:FF:000001">
    <property type="entry name" value="Cyclic di-GMP phosphodiesterase yahA"/>
    <property type="match status" value="1"/>
</dbReference>
<dbReference type="SMART" id="SM00267">
    <property type="entry name" value="GGDEF"/>
    <property type="match status" value="1"/>
</dbReference>
<dbReference type="Proteomes" id="UP000000269">
    <property type="component" value="Chromosome"/>
</dbReference>
<feature type="transmembrane region" description="Helical" evidence="2">
    <location>
        <begin position="74"/>
        <end position="92"/>
    </location>
</feature>
<dbReference type="SUPFAM" id="SSF141868">
    <property type="entry name" value="EAL domain-like"/>
    <property type="match status" value="1"/>
</dbReference>
<dbReference type="Gene3D" id="3.30.70.270">
    <property type="match status" value="1"/>
</dbReference>
<dbReference type="PROSITE" id="PS50883">
    <property type="entry name" value="EAL"/>
    <property type="match status" value="1"/>
</dbReference>
<name>A8MM18_ALKOO</name>
<gene>
    <name evidence="7" type="ordered locus">Clos_0625</name>
</gene>
<dbReference type="Pfam" id="PF00563">
    <property type="entry name" value="EAL"/>
    <property type="match status" value="1"/>
</dbReference>
<dbReference type="KEGG" id="aoe:Clos_0625"/>
<feature type="domain" description="GGDEF" evidence="6">
    <location>
        <begin position="304"/>
        <end position="437"/>
    </location>
</feature>
<keyword evidence="2" id="KW-1133">Transmembrane helix</keyword>
<organism evidence="7 8">
    <name type="scientific">Alkaliphilus oremlandii (strain OhILAs)</name>
    <name type="common">Clostridium oremlandii (strain OhILAs)</name>
    <dbReference type="NCBI Taxonomy" id="350688"/>
    <lineage>
        <taxon>Bacteria</taxon>
        <taxon>Bacillati</taxon>
        <taxon>Bacillota</taxon>
        <taxon>Clostridia</taxon>
        <taxon>Peptostreptococcales</taxon>
        <taxon>Natronincolaceae</taxon>
        <taxon>Alkaliphilus</taxon>
    </lineage>
</organism>
<dbReference type="NCBIfam" id="TIGR00254">
    <property type="entry name" value="GGDEF"/>
    <property type="match status" value="1"/>
</dbReference>
<dbReference type="SUPFAM" id="SSF55785">
    <property type="entry name" value="PYP-like sensor domain (PAS domain)"/>
    <property type="match status" value="1"/>
</dbReference>
<dbReference type="HOGENOM" id="CLU_000445_70_20_9"/>
<keyword evidence="2" id="KW-0812">Transmembrane</keyword>